<organism evidence="3">
    <name type="scientific">Streptomyces sp. NBC_00119</name>
    <dbReference type="NCBI Taxonomy" id="2975659"/>
    <lineage>
        <taxon>Bacteria</taxon>
        <taxon>Bacillati</taxon>
        <taxon>Actinomycetota</taxon>
        <taxon>Actinomycetes</taxon>
        <taxon>Kitasatosporales</taxon>
        <taxon>Streptomycetaceae</taxon>
        <taxon>Streptomyces</taxon>
    </lineage>
</organism>
<evidence type="ECO:0000256" key="1">
    <source>
        <dbReference type="ARBA" id="ARBA00010617"/>
    </source>
</evidence>
<keyword evidence="2" id="KW-0560">Oxidoreductase</keyword>
<dbReference type="PANTHER" id="PTHR46696">
    <property type="entry name" value="P450, PUTATIVE (EUROFUNG)-RELATED"/>
    <property type="match status" value="1"/>
</dbReference>
<name>A0AAU1U1Y8_9ACTN</name>
<accession>A0AAU1U1Y8</accession>
<dbReference type="PROSITE" id="PS00086">
    <property type="entry name" value="CYTOCHROME_P450"/>
    <property type="match status" value="1"/>
</dbReference>
<dbReference type="SUPFAM" id="SSF48264">
    <property type="entry name" value="Cytochrome P450"/>
    <property type="match status" value="1"/>
</dbReference>
<dbReference type="Gene3D" id="1.10.630.10">
    <property type="entry name" value="Cytochrome P450"/>
    <property type="match status" value="1"/>
</dbReference>
<comment type="similarity">
    <text evidence="1 2">Belongs to the cytochrome P450 family.</text>
</comment>
<dbReference type="GO" id="GO:0020037">
    <property type="term" value="F:heme binding"/>
    <property type="evidence" value="ECO:0007669"/>
    <property type="project" value="InterPro"/>
</dbReference>
<keyword evidence="2" id="KW-0503">Monooxygenase</keyword>
<dbReference type="InterPro" id="IPR036396">
    <property type="entry name" value="Cyt_P450_sf"/>
</dbReference>
<keyword evidence="2" id="KW-0408">Iron</keyword>
<reference evidence="3" key="1">
    <citation type="submission" date="2022-10" db="EMBL/GenBank/DDBJ databases">
        <title>The complete genomes of actinobacterial strains from the NBC collection.</title>
        <authorList>
            <person name="Joergensen T.S."/>
            <person name="Alvarez Arevalo M."/>
            <person name="Sterndorff E.B."/>
            <person name="Faurdal D."/>
            <person name="Vuksanovic O."/>
            <person name="Mourched A.-S."/>
            <person name="Charusanti P."/>
            <person name="Shaw S."/>
            <person name="Blin K."/>
            <person name="Weber T."/>
        </authorList>
    </citation>
    <scope>NUCLEOTIDE SEQUENCE</scope>
    <source>
        <strain evidence="3">NBC_00119</strain>
    </source>
</reference>
<dbReference type="InterPro" id="IPR017972">
    <property type="entry name" value="Cyt_P450_CS"/>
</dbReference>
<protein>
    <submittedName>
        <fullName evidence="3">Cytochrome P450</fullName>
    </submittedName>
</protein>
<dbReference type="GO" id="GO:0016705">
    <property type="term" value="F:oxidoreductase activity, acting on paired donors, with incorporation or reduction of molecular oxygen"/>
    <property type="evidence" value="ECO:0007669"/>
    <property type="project" value="InterPro"/>
</dbReference>
<dbReference type="Pfam" id="PF00067">
    <property type="entry name" value="p450"/>
    <property type="match status" value="1"/>
</dbReference>
<evidence type="ECO:0000313" key="3">
    <source>
        <dbReference type="EMBL" id="WTS11939.1"/>
    </source>
</evidence>
<dbReference type="InterPro" id="IPR002397">
    <property type="entry name" value="Cyt_P450_B"/>
</dbReference>
<keyword evidence="2" id="KW-0479">Metal-binding</keyword>
<proteinExistence type="inferred from homology"/>
<dbReference type="GO" id="GO:0004497">
    <property type="term" value="F:monooxygenase activity"/>
    <property type="evidence" value="ECO:0007669"/>
    <property type="project" value="UniProtKB-KW"/>
</dbReference>
<keyword evidence="2" id="KW-0349">Heme</keyword>
<evidence type="ECO:0000256" key="2">
    <source>
        <dbReference type="RuleBase" id="RU000461"/>
    </source>
</evidence>
<dbReference type="PANTHER" id="PTHR46696:SF1">
    <property type="entry name" value="CYTOCHROME P450 YJIB-RELATED"/>
    <property type="match status" value="1"/>
</dbReference>
<dbReference type="InterPro" id="IPR001128">
    <property type="entry name" value="Cyt_P450"/>
</dbReference>
<gene>
    <name evidence="3" type="ORF">OHU69_13400</name>
</gene>
<dbReference type="GO" id="GO:0005506">
    <property type="term" value="F:iron ion binding"/>
    <property type="evidence" value="ECO:0007669"/>
    <property type="project" value="InterPro"/>
</dbReference>
<dbReference type="EMBL" id="CP108195">
    <property type="protein sequence ID" value="WTS11939.1"/>
    <property type="molecule type" value="Genomic_DNA"/>
</dbReference>
<dbReference type="AlphaFoldDB" id="A0AAU1U1Y8"/>
<sequence>MPIATNLTNRDLYADPYPVYRELRKNEPWAWSDGLNMWLVSRYEDVVFVDEHPEIFSAHQHNSLAERTMGRVMIRTDGDAHRRLRSAVDGPLKRRTVRQHWSAGLTAHARKLAEALRDKPEFDLVSDFAAPFAAQALANTAGLSDVTTAQVVDWSGAFIAGLANHEDDPAVWERAGRARDEVGERVRETITRVTAAPDHSVISAMVHADLAEPLSAEEIADQVRLMISGGFNEPWHALATLVWQLSMRPELRDRVLAESAALDAAIEETMRWLSPIGALPRQLAVDHTVEGVTLRAGDKLLALAGSANRDERKFPDPDAFDIDRPDLQDHLAFSLGAHYCLGTYLAREQLRTAVPVLFETLTGLRVNGTPNLTGWMFRGPDSVRMQHDTQQGKAAVQ</sequence>
<dbReference type="PRINTS" id="PR00359">
    <property type="entry name" value="BP450"/>
</dbReference>